<dbReference type="AlphaFoldDB" id="A0A5R8ZY79"/>
<gene>
    <name evidence="2" type="primary">paaY</name>
    <name evidence="2" type="ORF">FEA48_21435</name>
</gene>
<accession>A0A5R8ZY79</accession>
<evidence type="ECO:0000313" key="2">
    <source>
        <dbReference type="EMBL" id="TLP71388.1"/>
    </source>
</evidence>
<dbReference type="CDD" id="cd04745">
    <property type="entry name" value="LbH_paaY_like"/>
    <property type="match status" value="1"/>
</dbReference>
<dbReference type="Proteomes" id="UP000307510">
    <property type="component" value="Unassembled WGS sequence"/>
</dbReference>
<reference evidence="2 3" key="1">
    <citation type="submission" date="2019-05" db="EMBL/GenBank/DDBJ databases">
        <authorList>
            <person name="Moore K."/>
            <person name="O'Neill P."/>
            <person name="Farbos A."/>
            <person name="Studholme D.J."/>
        </authorList>
    </citation>
    <scope>NUCLEOTIDE SEQUENCE [LARGE SCALE GENOMIC DNA]</scope>
    <source>
        <strain evidence="2 3">DSM 9128</strain>
    </source>
</reference>
<dbReference type="InterPro" id="IPR011004">
    <property type="entry name" value="Trimer_LpxA-like_sf"/>
</dbReference>
<name>A0A5R8ZY79_PSENT</name>
<dbReference type="InterPro" id="IPR011974">
    <property type="entry name" value="PaaY"/>
</dbReference>
<organism evidence="2 3">
    <name type="scientific">Pseudomonas nitroreducens</name>
    <dbReference type="NCBI Taxonomy" id="46680"/>
    <lineage>
        <taxon>Bacteria</taxon>
        <taxon>Pseudomonadati</taxon>
        <taxon>Pseudomonadota</taxon>
        <taxon>Gammaproteobacteria</taxon>
        <taxon>Pseudomonadales</taxon>
        <taxon>Pseudomonadaceae</taxon>
        <taxon>Pseudomonas</taxon>
    </lineage>
</organism>
<dbReference type="RefSeq" id="WP_138215583.1">
    <property type="nucleotide sequence ID" value="NZ_VASG01000006.1"/>
</dbReference>
<feature type="region of interest" description="Disordered" evidence="1">
    <location>
        <begin position="184"/>
        <end position="203"/>
    </location>
</feature>
<dbReference type="NCBIfam" id="TIGR02287">
    <property type="entry name" value="PaaY"/>
    <property type="match status" value="1"/>
</dbReference>
<reference evidence="3" key="2">
    <citation type="submission" date="2019-06" db="EMBL/GenBank/DDBJ databases">
        <title>AzeR, a transcriptional regulator that responds to azelaic acid in Pseudomonas nitroreducens.</title>
        <authorList>
            <person name="Bez C."/>
            <person name="Javvadi S.G."/>
            <person name="Bertani I."/>
            <person name="Devescovi G."/>
            <person name="Studholme D.J."/>
            <person name="Geller A."/>
            <person name="Levy A."/>
            <person name="Venturi V."/>
        </authorList>
    </citation>
    <scope>NUCLEOTIDE SEQUENCE [LARGE SCALE GENOMIC DNA]</scope>
    <source>
        <strain evidence="3">DSM 9128</strain>
    </source>
</reference>
<dbReference type="InterPro" id="IPR050484">
    <property type="entry name" value="Transf_Hexapept/Carb_Anhydrase"/>
</dbReference>
<dbReference type="FunFam" id="2.160.10.10:FF:000012">
    <property type="entry name" value="Carnitine operon protein CaiE"/>
    <property type="match status" value="1"/>
</dbReference>
<evidence type="ECO:0000313" key="3">
    <source>
        <dbReference type="Proteomes" id="UP000307510"/>
    </source>
</evidence>
<sequence length="203" mass="21423">MPCYSLEGVRPVVHPTAYVHPTAVLIGDVIVGPGCYVGPLAALRGDFGRIVLEEGANLQDTCVMHGFPDSDTVVERNGHIGHGAVLHGCRIGEDALVGMNAVVMDYAQIGARSIVSAAAFVKAKFDCPPQSLVMGAPASVKRSLSDEEIAWKRRGTEEYQALAKRCIDSLVECQPLAEIEEARPRLGDSGFRPKAGAGVGKGA</sequence>
<evidence type="ECO:0000256" key="1">
    <source>
        <dbReference type="SAM" id="MobiDB-lite"/>
    </source>
</evidence>
<comment type="caution">
    <text evidence="2">The sequence shown here is derived from an EMBL/GenBank/DDBJ whole genome shotgun (WGS) entry which is preliminary data.</text>
</comment>
<dbReference type="PANTHER" id="PTHR13061:SF29">
    <property type="entry name" value="GAMMA CARBONIC ANHYDRASE-LIKE 1, MITOCHONDRIAL-RELATED"/>
    <property type="match status" value="1"/>
</dbReference>
<dbReference type="SUPFAM" id="SSF51161">
    <property type="entry name" value="Trimeric LpxA-like enzymes"/>
    <property type="match status" value="1"/>
</dbReference>
<dbReference type="PANTHER" id="PTHR13061">
    <property type="entry name" value="DYNACTIN SUBUNIT P25"/>
    <property type="match status" value="1"/>
</dbReference>
<proteinExistence type="predicted"/>
<dbReference type="Gene3D" id="2.160.10.10">
    <property type="entry name" value="Hexapeptide repeat proteins"/>
    <property type="match status" value="1"/>
</dbReference>
<protein>
    <submittedName>
        <fullName evidence="2">Phenylacetic acid degradation protein PaaY</fullName>
    </submittedName>
</protein>
<dbReference type="EMBL" id="VASG01000006">
    <property type="protein sequence ID" value="TLP71388.1"/>
    <property type="molecule type" value="Genomic_DNA"/>
</dbReference>